<dbReference type="InterPro" id="IPR036514">
    <property type="entry name" value="SGNH_hydro_sf"/>
</dbReference>
<gene>
    <name evidence="1" type="ORF">M409DRAFT_22975</name>
</gene>
<evidence type="ECO:0000313" key="1">
    <source>
        <dbReference type="EMBL" id="KAF2166923.1"/>
    </source>
</evidence>
<reference evidence="1" key="1">
    <citation type="journal article" date="2020" name="Stud. Mycol.">
        <title>101 Dothideomycetes genomes: a test case for predicting lifestyles and emergence of pathogens.</title>
        <authorList>
            <person name="Haridas S."/>
            <person name="Albert R."/>
            <person name="Binder M."/>
            <person name="Bloem J."/>
            <person name="Labutti K."/>
            <person name="Salamov A."/>
            <person name="Andreopoulos B."/>
            <person name="Baker S."/>
            <person name="Barry K."/>
            <person name="Bills G."/>
            <person name="Bluhm B."/>
            <person name="Cannon C."/>
            <person name="Castanera R."/>
            <person name="Culley D."/>
            <person name="Daum C."/>
            <person name="Ezra D."/>
            <person name="Gonzalez J."/>
            <person name="Henrissat B."/>
            <person name="Kuo A."/>
            <person name="Liang C."/>
            <person name="Lipzen A."/>
            <person name="Lutzoni F."/>
            <person name="Magnuson J."/>
            <person name="Mondo S."/>
            <person name="Nolan M."/>
            <person name="Ohm R."/>
            <person name="Pangilinan J."/>
            <person name="Park H.-J."/>
            <person name="Ramirez L."/>
            <person name="Alfaro M."/>
            <person name="Sun H."/>
            <person name="Tritt A."/>
            <person name="Yoshinaga Y."/>
            <person name="Zwiers L.-H."/>
            <person name="Turgeon B."/>
            <person name="Goodwin S."/>
            <person name="Spatafora J."/>
            <person name="Crous P."/>
            <person name="Grigoriev I."/>
        </authorList>
    </citation>
    <scope>NUCLEOTIDE SEQUENCE</scope>
    <source>
        <strain evidence="1">ATCC 36951</strain>
    </source>
</reference>
<dbReference type="GeneID" id="54559847"/>
<dbReference type="AlphaFoldDB" id="A0A6A6CJX9"/>
<protein>
    <submittedName>
        <fullName evidence="1">Uncharacterized protein</fullName>
    </submittedName>
</protein>
<dbReference type="PANTHER" id="PTHR37981">
    <property type="entry name" value="LIPASE 2"/>
    <property type="match status" value="1"/>
</dbReference>
<dbReference type="RefSeq" id="XP_033667812.1">
    <property type="nucleotide sequence ID" value="XM_033806575.1"/>
</dbReference>
<dbReference type="Gene3D" id="3.40.50.1110">
    <property type="entry name" value="SGNH hydrolase"/>
    <property type="match status" value="1"/>
</dbReference>
<sequence>MQQLTDDQLKQGDPNPNLEYTAVGRPQISIMTISGNDVGFSTVINNCVIQLLSVVDCDTTLANVASQIDSQGFQNSLIDTFTHVLAAGRQAEGATPPESFQVYVAGYVQFWNDDDPGCNDVSYNFWGFSTPKLTTDVRHRMNVLVDRLNAKIKSVARQMSGLGVIYVDGFQSSYDTHRFCEPAPRNYLSKPVGKDTWFWHHLSDDLETGGEGPDTPSTVEESNGLRELLLDYLMPDKSQQALMTASNPPSAINAEAFGNEEAFYAAIDKATGDNATAKAWLSENFRRMFHPKGSAYAPYATSFMDVIKANRDLAGSSLTTPAGPPAPSPSPYAGGVCSFHMAENEAPCVSQSEDFSASILLKDNSEAEIGNTKGFASIDANNPLYLDSKLLEPLAVTGEHQGDYVQFTYGRISWTNKTPMMNGTVTVAHCNNGGWDPREGPSCGRISQKAQRNMDCFFQC</sequence>
<dbReference type="SUPFAM" id="SSF52266">
    <property type="entry name" value="SGNH hydrolase"/>
    <property type="match status" value="1"/>
</dbReference>
<keyword evidence="2" id="KW-1185">Reference proteome</keyword>
<accession>A0A6A6CJX9</accession>
<proteinExistence type="predicted"/>
<dbReference type="InterPro" id="IPR037460">
    <property type="entry name" value="SEST-like"/>
</dbReference>
<name>A0A6A6CJX9_ZASCE</name>
<dbReference type="GO" id="GO:0016788">
    <property type="term" value="F:hydrolase activity, acting on ester bonds"/>
    <property type="evidence" value="ECO:0007669"/>
    <property type="project" value="InterPro"/>
</dbReference>
<dbReference type="Proteomes" id="UP000799537">
    <property type="component" value="Unassembled WGS sequence"/>
</dbReference>
<dbReference type="PANTHER" id="PTHR37981:SF1">
    <property type="entry name" value="SGNH HYDROLASE-TYPE ESTERASE DOMAIN-CONTAINING PROTEIN"/>
    <property type="match status" value="1"/>
</dbReference>
<dbReference type="OrthoDB" id="21678at2759"/>
<dbReference type="GO" id="GO:0006629">
    <property type="term" value="P:lipid metabolic process"/>
    <property type="evidence" value="ECO:0007669"/>
    <property type="project" value="TreeGrafter"/>
</dbReference>
<organism evidence="1 2">
    <name type="scientific">Zasmidium cellare ATCC 36951</name>
    <dbReference type="NCBI Taxonomy" id="1080233"/>
    <lineage>
        <taxon>Eukaryota</taxon>
        <taxon>Fungi</taxon>
        <taxon>Dikarya</taxon>
        <taxon>Ascomycota</taxon>
        <taxon>Pezizomycotina</taxon>
        <taxon>Dothideomycetes</taxon>
        <taxon>Dothideomycetidae</taxon>
        <taxon>Mycosphaerellales</taxon>
        <taxon>Mycosphaerellaceae</taxon>
        <taxon>Zasmidium</taxon>
    </lineage>
</organism>
<evidence type="ECO:0000313" key="2">
    <source>
        <dbReference type="Proteomes" id="UP000799537"/>
    </source>
</evidence>
<dbReference type="EMBL" id="ML993595">
    <property type="protein sequence ID" value="KAF2166923.1"/>
    <property type="molecule type" value="Genomic_DNA"/>
</dbReference>